<dbReference type="InterPro" id="IPR024177">
    <property type="entry name" value="Biotin_synthase"/>
</dbReference>
<evidence type="ECO:0000256" key="2">
    <source>
        <dbReference type="ARBA" id="ARBA00010765"/>
    </source>
</evidence>
<evidence type="ECO:0000313" key="17">
    <source>
        <dbReference type="Proteomes" id="UP001162734"/>
    </source>
</evidence>
<dbReference type="InterPro" id="IPR007197">
    <property type="entry name" value="rSAM"/>
</dbReference>
<keyword evidence="9 13" id="KW-0093">Biotin biosynthesis</keyword>
<dbReference type="Proteomes" id="UP001162734">
    <property type="component" value="Chromosome"/>
</dbReference>
<dbReference type="SFLD" id="SFLDG01060">
    <property type="entry name" value="BATS_domain_containing"/>
    <property type="match status" value="1"/>
</dbReference>
<keyword evidence="17" id="KW-1185">Reference proteome</keyword>
<evidence type="ECO:0000256" key="7">
    <source>
        <dbReference type="ARBA" id="ARBA00022714"/>
    </source>
</evidence>
<feature type="binding site" evidence="13">
    <location>
        <position position="69"/>
    </location>
    <ligand>
        <name>[4Fe-4S] cluster</name>
        <dbReference type="ChEBI" id="CHEBI:49883"/>
        <note>4Fe-4S-S-AdoMet</note>
    </ligand>
</feature>
<organism evidence="16 17">
    <name type="scientific">Anaeromyxobacter paludicola</name>
    <dbReference type="NCBI Taxonomy" id="2918171"/>
    <lineage>
        <taxon>Bacteria</taxon>
        <taxon>Pseudomonadati</taxon>
        <taxon>Myxococcota</taxon>
        <taxon>Myxococcia</taxon>
        <taxon>Myxococcales</taxon>
        <taxon>Cystobacterineae</taxon>
        <taxon>Anaeromyxobacteraceae</taxon>
        <taxon>Anaeromyxobacter</taxon>
    </lineage>
</organism>
<dbReference type="SMART" id="SM00729">
    <property type="entry name" value="Elp3"/>
    <property type="match status" value="1"/>
</dbReference>
<keyword evidence="10 13" id="KW-0408">Iron</keyword>
<keyword evidence="7 13" id="KW-0001">2Fe-2S</keyword>
<dbReference type="PANTHER" id="PTHR22976">
    <property type="entry name" value="BIOTIN SYNTHASE"/>
    <property type="match status" value="1"/>
</dbReference>
<dbReference type="InterPro" id="IPR002684">
    <property type="entry name" value="Biotin_synth/BioAB"/>
</dbReference>
<keyword evidence="4 13" id="KW-0004">4Fe-4S</keyword>
<comment type="caution">
    <text evidence="13">Lacks conserved residue(s) required for the propagation of feature annotation.</text>
</comment>
<comment type="cofactor">
    <cofactor evidence="13">
        <name>[4Fe-4S] cluster</name>
        <dbReference type="ChEBI" id="CHEBI:49883"/>
    </cofactor>
    <text evidence="13">Binds 1 [4Fe-4S] cluster. The cluster is coordinated with 3 cysteines and an exchangeable S-adenosyl-L-methionine.</text>
</comment>
<dbReference type="NCBIfam" id="TIGR00433">
    <property type="entry name" value="bioB"/>
    <property type="match status" value="1"/>
</dbReference>
<evidence type="ECO:0000313" key="16">
    <source>
        <dbReference type="EMBL" id="BDG10470.1"/>
    </source>
</evidence>
<dbReference type="InterPro" id="IPR058240">
    <property type="entry name" value="rSAM_sf"/>
</dbReference>
<dbReference type="EMBL" id="AP025592">
    <property type="protein sequence ID" value="BDG10470.1"/>
    <property type="molecule type" value="Genomic_DNA"/>
</dbReference>
<feature type="binding site" evidence="13">
    <location>
        <position position="140"/>
    </location>
    <ligand>
        <name>[2Fe-2S] cluster</name>
        <dbReference type="ChEBI" id="CHEBI:190135"/>
    </ligand>
</feature>
<feature type="domain" description="Radical SAM core" evidence="15">
    <location>
        <begin position="45"/>
        <end position="275"/>
    </location>
</feature>
<dbReference type="PIRSF" id="PIRSF001619">
    <property type="entry name" value="Biotin_synth"/>
    <property type="match status" value="1"/>
</dbReference>
<evidence type="ECO:0000259" key="15">
    <source>
        <dbReference type="PROSITE" id="PS51918"/>
    </source>
</evidence>
<gene>
    <name evidence="13 16" type="primary">bioB</name>
    <name evidence="16" type="ORF">AMPC_35830</name>
</gene>
<evidence type="ECO:0000256" key="13">
    <source>
        <dbReference type="HAMAP-Rule" id="MF_01694"/>
    </source>
</evidence>
<reference evidence="17" key="1">
    <citation type="journal article" date="2022" name="Int. J. Syst. Evol. Microbiol.">
        <title>Anaeromyxobacter oryzae sp. nov., Anaeromyxobacter diazotrophicus sp. nov. and Anaeromyxobacter paludicola sp. nov., isolated from paddy soils.</title>
        <authorList>
            <person name="Itoh H."/>
            <person name="Xu Z."/>
            <person name="Mise K."/>
            <person name="Masuda Y."/>
            <person name="Ushijima N."/>
            <person name="Hayakawa C."/>
            <person name="Shiratori Y."/>
            <person name="Senoo K."/>
        </authorList>
    </citation>
    <scope>NUCLEOTIDE SEQUENCE [LARGE SCALE GENOMIC DNA]</scope>
    <source>
        <strain evidence="17">Red630</strain>
    </source>
</reference>
<comment type="function">
    <text evidence="13">Catalyzes the conversion of dethiobiotin (DTB) to biotin by the insertion of a sulfur atom into dethiobiotin via a radical-based mechanism.</text>
</comment>
<evidence type="ECO:0000256" key="9">
    <source>
        <dbReference type="ARBA" id="ARBA00022756"/>
    </source>
</evidence>
<dbReference type="EC" id="2.8.1.6" evidence="3 13"/>
<dbReference type="PROSITE" id="PS51918">
    <property type="entry name" value="RADICAL_SAM"/>
    <property type="match status" value="1"/>
</dbReference>
<dbReference type="Pfam" id="PF04055">
    <property type="entry name" value="Radical_SAM"/>
    <property type="match status" value="1"/>
</dbReference>
<feature type="binding site" evidence="13">
    <location>
        <position position="200"/>
    </location>
    <ligand>
        <name>[2Fe-2S] cluster</name>
        <dbReference type="ChEBI" id="CHEBI:190135"/>
    </ligand>
</feature>
<keyword evidence="11 13" id="KW-0411">Iron-sulfur</keyword>
<feature type="binding site" evidence="13">
    <location>
        <position position="107"/>
    </location>
    <ligand>
        <name>[2Fe-2S] cluster</name>
        <dbReference type="ChEBI" id="CHEBI:190135"/>
    </ligand>
</feature>
<evidence type="ECO:0000256" key="11">
    <source>
        <dbReference type="ARBA" id="ARBA00023014"/>
    </source>
</evidence>
<evidence type="ECO:0000256" key="1">
    <source>
        <dbReference type="ARBA" id="ARBA00004942"/>
    </source>
</evidence>
<evidence type="ECO:0000256" key="4">
    <source>
        <dbReference type="ARBA" id="ARBA00022485"/>
    </source>
</evidence>
<dbReference type="SUPFAM" id="SSF102114">
    <property type="entry name" value="Radical SAM enzymes"/>
    <property type="match status" value="1"/>
</dbReference>
<evidence type="ECO:0000256" key="8">
    <source>
        <dbReference type="ARBA" id="ARBA00022723"/>
    </source>
</evidence>
<dbReference type="Gene3D" id="3.20.20.70">
    <property type="entry name" value="Aldolase class I"/>
    <property type="match status" value="1"/>
</dbReference>
<comment type="subunit">
    <text evidence="13">Homodimer.</text>
</comment>
<evidence type="ECO:0000256" key="14">
    <source>
        <dbReference type="SAM" id="MobiDB-lite"/>
    </source>
</evidence>
<protein>
    <recommendedName>
        <fullName evidence="3 13">Biotin synthase</fullName>
        <ecNumber evidence="3 13">2.8.1.6</ecNumber>
    </recommendedName>
</protein>
<dbReference type="CDD" id="cd01335">
    <property type="entry name" value="Radical_SAM"/>
    <property type="match status" value="1"/>
</dbReference>
<feature type="binding site" evidence="13">
    <location>
        <position position="66"/>
    </location>
    <ligand>
        <name>[4Fe-4S] cluster</name>
        <dbReference type="ChEBI" id="CHEBI:49883"/>
        <note>4Fe-4S-S-AdoMet</note>
    </ligand>
</feature>
<comment type="catalytic activity">
    <reaction evidence="12 13">
        <text>(4R,5S)-dethiobiotin + (sulfur carrier)-SH + 2 reduced [2Fe-2S]-[ferredoxin] + 2 S-adenosyl-L-methionine = (sulfur carrier)-H + biotin + 2 5'-deoxyadenosine + 2 L-methionine + 2 oxidized [2Fe-2S]-[ferredoxin]</text>
        <dbReference type="Rhea" id="RHEA:22060"/>
        <dbReference type="Rhea" id="RHEA-COMP:10000"/>
        <dbReference type="Rhea" id="RHEA-COMP:10001"/>
        <dbReference type="Rhea" id="RHEA-COMP:14737"/>
        <dbReference type="Rhea" id="RHEA-COMP:14739"/>
        <dbReference type="ChEBI" id="CHEBI:17319"/>
        <dbReference type="ChEBI" id="CHEBI:29917"/>
        <dbReference type="ChEBI" id="CHEBI:33737"/>
        <dbReference type="ChEBI" id="CHEBI:33738"/>
        <dbReference type="ChEBI" id="CHEBI:57586"/>
        <dbReference type="ChEBI" id="CHEBI:57844"/>
        <dbReference type="ChEBI" id="CHEBI:59789"/>
        <dbReference type="ChEBI" id="CHEBI:64428"/>
        <dbReference type="ChEBI" id="CHEBI:149473"/>
        <dbReference type="EC" id="2.8.1.6"/>
    </reaction>
</comment>
<dbReference type="SFLD" id="SFLDG01278">
    <property type="entry name" value="biotin_synthase_like"/>
    <property type="match status" value="1"/>
</dbReference>
<keyword evidence="6 13" id="KW-0949">S-adenosyl-L-methionine</keyword>
<feature type="binding site" evidence="13">
    <location>
        <position position="62"/>
    </location>
    <ligand>
        <name>[4Fe-4S] cluster</name>
        <dbReference type="ChEBI" id="CHEBI:49883"/>
        <note>4Fe-4S-S-AdoMet</note>
    </ligand>
</feature>
<dbReference type="Pfam" id="PF06968">
    <property type="entry name" value="BATS"/>
    <property type="match status" value="1"/>
</dbReference>
<evidence type="ECO:0000256" key="5">
    <source>
        <dbReference type="ARBA" id="ARBA00022679"/>
    </source>
</evidence>
<comment type="cofactor">
    <cofactor evidence="13">
        <name>[2Fe-2S] cluster</name>
        <dbReference type="ChEBI" id="CHEBI:190135"/>
    </cofactor>
    <text evidence="13">Binds 1 [2Fe-2S] cluster. The cluster is coordinated with 3 cysteines and 1 arginine.</text>
</comment>
<dbReference type="RefSeq" id="WP_318654305.1">
    <property type="nucleotide sequence ID" value="NZ_AP025592.1"/>
</dbReference>
<name>A0ABM7XF03_9BACT</name>
<sequence>MSKRPLPPGIEPISAEEAYRLIRQTDPEGLAALMARARAVREAVHGKEVSLCGITSAKSGHCPEDCGFCQQSAHFKDTGAPEYPMIGADEMVAQAKLAEQAGAREFSIVASGTRVSKESELRTLEEAVRRIRAETTVEPCASLGLMRRPELERLKAAGLMHYHHNLETARSHFGNVCTTHTYDEQLETVRAAKALGFELCTGGILGMGETPEQRVELALTLRELEVDCIPVNFLNPRPGTPMQDLKAITPEECLAALAVFRLVMPAAHVFVMGGREVNLGGRQDLIFEAGADGTMVGNYLTSAGMTPEQVVSMIRGQGLEVRPTPEPERWAFRGQAPGQTGWNTRAPEGDARTAKPRLPVVGQRPGCA</sequence>
<dbReference type="InterPro" id="IPR010722">
    <property type="entry name" value="BATS_dom"/>
</dbReference>
<dbReference type="SFLD" id="SFLDS00029">
    <property type="entry name" value="Radical_SAM"/>
    <property type="match status" value="1"/>
</dbReference>
<dbReference type="SMART" id="SM00876">
    <property type="entry name" value="BATS"/>
    <property type="match status" value="1"/>
</dbReference>
<keyword evidence="5 13" id="KW-0808">Transferase</keyword>
<accession>A0ABM7XF03</accession>
<evidence type="ECO:0000256" key="3">
    <source>
        <dbReference type="ARBA" id="ARBA00012236"/>
    </source>
</evidence>
<evidence type="ECO:0000256" key="6">
    <source>
        <dbReference type="ARBA" id="ARBA00022691"/>
    </source>
</evidence>
<comment type="similarity">
    <text evidence="2 13">Belongs to the radical SAM superfamily. Biotin synthase family.</text>
</comment>
<proteinExistence type="inferred from homology"/>
<dbReference type="HAMAP" id="MF_01694">
    <property type="entry name" value="BioB"/>
    <property type="match status" value="1"/>
</dbReference>
<evidence type="ECO:0000256" key="12">
    <source>
        <dbReference type="ARBA" id="ARBA00051157"/>
    </source>
</evidence>
<dbReference type="PANTHER" id="PTHR22976:SF2">
    <property type="entry name" value="BIOTIN SYNTHASE, MITOCHONDRIAL"/>
    <property type="match status" value="1"/>
</dbReference>
<keyword evidence="8 13" id="KW-0479">Metal-binding</keyword>
<comment type="pathway">
    <text evidence="1 13">Cofactor biosynthesis; biotin biosynthesis; biotin from 7,8-diaminononanoate: step 2/2.</text>
</comment>
<dbReference type="InterPro" id="IPR006638">
    <property type="entry name" value="Elp3/MiaA/NifB-like_rSAM"/>
</dbReference>
<dbReference type="InterPro" id="IPR013785">
    <property type="entry name" value="Aldolase_TIM"/>
</dbReference>
<feature type="region of interest" description="Disordered" evidence="14">
    <location>
        <begin position="331"/>
        <end position="368"/>
    </location>
</feature>
<evidence type="ECO:0000256" key="10">
    <source>
        <dbReference type="ARBA" id="ARBA00023004"/>
    </source>
</evidence>